<organism evidence="2 3">
    <name type="scientific">Saccharothrix hoggarensis</name>
    <dbReference type="NCBI Taxonomy" id="913853"/>
    <lineage>
        <taxon>Bacteria</taxon>
        <taxon>Bacillati</taxon>
        <taxon>Actinomycetota</taxon>
        <taxon>Actinomycetes</taxon>
        <taxon>Pseudonocardiales</taxon>
        <taxon>Pseudonocardiaceae</taxon>
        <taxon>Saccharothrix</taxon>
    </lineage>
</organism>
<feature type="transmembrane region" description="Helical" evidence="1">
    <location>
        <begin position="86"/>
        <end position="108"/>
    </location>
</feature>
<dbReference type="Proteomes" id="UP001597168">
    <property type="component" value="Unassembled WGS sequence"/>
</dbReference>
<feature type="transmembrane region" description="Helical" evidence="1">
    <location>
        <begin position="150"/>
        <end position="168"/>
    </location>
</feature>
<feature type="transmembrane region" description="Helical" evidence="1">
    <location>
        <begin position="20"/>
        <end position="41"/>
    </location>
</feature>
<name>A0ABW3QVA2_9PSEU</name>
<keyword evidence="1" id="KW-0472">Membrane</keyword>
<comment type="caution">
    <text evidence="2">The sequence shown here is derived from an EMBL/GenBank/DDBJ whole genome shotgun (WGS) entry which is preliminary data.</text>
</comment>
<keyword evidence="1" id="KW-0812">Transmembrane</keyword>
<protein>
    <submittedName>
        <fullName evidence="2">Uncharacterized protein</fullName>
    </submittedName>
</protein>
<accession>A0ABW3QVA2</accession>
<keyword evidence="3" id="KW-1185">Reference proteome</keyword>
<keyword evidence="1" id="KW-1133">Transmembrane helix</keyword>
<gene>
    <name evidence="2" type="ORF">ACFQ3T_16710</name>
</gene>
<sequence>MTTALRLPDPFTPDASATSAATPTCCCCCCCCAASAVGSAIALPLGMRNDLAEADQPRRKALWVLPAALYPPGVALVPAVGLVDHWLAYIVGGGAVALLWAFLAAKLTGSAKPFGGVGRLLIWAIFFTFEAILFLPMIAVVGWLGPWFGGLAYLLVVVLVGRAVVRFYRPDAT</sequence>
<evidence type="ECO:0000313" key="2">
    <source>
        <dbReference type="EMBL" id="MFD1148773.1"/>
    </source>
</evidence>
<evidence type="ECO:0000256" key="1">
    <source>
        <dbReference type="SAM" id="Phobius"/>
    </source>
</evidence>
<dbReference type="RefSeq" id="WP_380724193.1">
    <property type="nucleotide sequence ID" value="NZ_JBHTLK010000077.1"/>
</dbReference>
<proteinExistence type="predicted"/>
<dbReference type="EMBL" id="JBHTLK010000077">
    <property type="protein sequence ID" value="MFD1148773.1"/>
    <property type="molecule type" value="Genomic_DNA"/>
</dbReference>
<feature type="transmembrane region" description="Helical" evidence="1">
    <location>
        <begin position="61"/>
        <end position="80"/>
    </location>
</feature>
<reference evidence="3" key="1">
    <citation type="journal article" date="2019" name="Int. J. Syst. Evol. Microbiol.">
        <title>The Global Catalogue of Microorganisms (GCM) 10K type strain sequencing project: providing services to taxonomists for standard genome sequencing and annotation.</title>
        <authorList>
            <consortium name="The Broad Institute Genomics Platform"/>
            <consortium name="The Broad Institute Genome Sequencing Center for Infectious Disease"/>
            <person name="Wu L."/>
            <person name="Ma J."/>
        </authorList>
    </citation>
    <scope>NUCLEOTIDE SEQUENCE [LARGE SCALE GENOMIC DNA]</scope>
    <source>
        <strain evidence="3">CCUG 60214</strain>
    </source>
</reference>
<feature type="transmembrane region" description="Helical" evidence="1">
    <location>
        <begin position="120"/>
        <end position="144"/>
    </location>
</feature>
<evidence type="ECO:0000313" key="3">
    <source>
        <dbReference type="Proteomes" id="UP001597168"/>
    </source>
</evidence>